<accession>A0A6G9IDD8</accession>
<dbReference type="FunCoup" id="A0A6G9IDD8">
    <property type="interactions" value="7"/>
</dbReference>
<keyword evidence="4 6" id="KW-1133">Transmembrane helix</keyword>
<keyword evidence="2" id="KW-1003">Cell membrane</keyword>
<feature type="transmembrane region" description="Helical" evidence="6">
    <location>
        <begin position="269"/>
        <end position="287"/>
    </location>
</feature>
<keyword evidence="5 6" id="KW-0472">Membrane</keyword>
<dbReference type="InterPro" id="IPR051258">
    <property type="entry name" value="Diverse_Substrate_Transporter"/>
</dbReference>
<feature type="transmembrane region" description="Helical" evidence="6">
    <location>
        <begin position="214"/>
        <end position="232"/>
    </location>
</feature>
<dbReference type="GO" id="GO:0005886">
    <property type="term" value="C:plasma membrane"/>
    <property type="evidence" value="ECO:0007669"/>
    <property type="project" value="UniProtKB-SubCell"/>
</dbReference>
<evidence type="ECO:0000256" key="5">
    <source>
        <dbReference type="ARBA" id="ARBA00023136"/>
    </source>
</evidence>
<keyword evidence="3 6" id="KW-0812">Transmembrane</keyword>
<feature type="transmembrane region" description="Helical" evidence="6">
    <location>
        <begin position="185"/>
        <end position="202"/>
    </location>
</feature>
<proteinExistence type="predicted"/>
<feature type="transmembrane region" description="Helical" evidence="6">
    <location>
        <begin position="97"/>
        <end position="113"/>
    </location>
</feature>
<dbReference type="EMBL" id="CP050253">
    <property type="protein sequence ID" value="QIQ22246.1"/>
    <property type="molecule type" value="Genomic_DNA"/>
</dbReference>
<feature type="transmembrane region" description="Helical" evidence="6">
    <location>
        <begin position="120"/>
        <end position="137"/>
    </location>
</feature>
<dbReference type="PANTHER" id="PTHR42920">
    <property type="entry name" value="OS03G0707200 PROTEIN-RELATED"/>
    <property type="match status" value="1"/>
</dbReference>
<dbReference type="Pfam" id="PF00892">
    <property type="entry name" value="EamA"/>
    <property type="match status" value="2"/>
</dbReference>
<evidence type="ECO:0000256" key="4">
    <source>
        <dbReference type="ARBA" id="ARBA00022989"/>
    </source>
</evidence>
<gene>
    <name evidence="8" type="primary">yddG</name>
    <name evidence="8" type="ORF">IPMB12_11415</name>
</gene>
<protein>
    <submittedName>
        <fullName evidence="8">Aromatic amino acid DMT transporter YddG</fullName>
    </submittedName>
</protein>
<feature type="transmembrane region" description="Helical" evidence="6">
    <location>
        <begin position="157"/>
        <end position="173"/>
    </location>
</feature>
<evidence type="ECO:0000256" key="2">
    <source>
        <dbReference type="ARBA" id="ARBA00022475"/>
    </source>
</evidence>
<feature type="transmembrane region" description="Helical" evidence="6">
    <location>
        <begin position="7"/>
        <end position="25"/>
    </location>
</feature>
<evidence type="ECO:0000313" key="9">
    <source>
        <dbReference type="Proteomes" id="UP000501168"/>
    </source>
</evidence>
<dbReference type="KEGG" id="orb:IPMB12_11415"/>
<dbReference type="RefSeq" id="WP_166917542.1">
    <property type="nucleotide sequence ID" value="NZ_CP050253.1"/>
</dbReference>
<keyword evidence="9" id="KW-1185">Reference proteome</keyword>
<dbReference type="PANTHER" id="PTHR42920:SF24">
    <property type="entry name" value="AROMATIC AMINO ACID EXPORTER YDDG"/>
    <property type="match status" value="1"/>
</dbReference>
<dbReference type="NCBIfam" id="NF008676">
    <property type="entry name" value="PRK11689.1"/>
    <property type="match status" value="1"/>
</dbReference>
<dbReference type="Proteomes" id="UP000501168">
    <property type="component" value="Chromosome"/>
</dbReference>
<dbReference type="InterPro" id="IPR037185">
    <property type="entry name" value="EmrE-like"/>
</dbReference>
<evidence type="ECO:0000259" key="7">
    <source>
        <dbReference type="Pfam" id="PF00892"/>
    </source>
</evidence>
<feature type="domain" description="EamA" evidence="7">
    <location>
        <begin position="158"/>
        <end position="284"/>
    </location>
</feature>
<evidence type="ECO:0000313" key="8">
    <source>
        <dbReference type="EMBL" id="QIQ22246.1"/>
    </source>
</evidence>
<dbReference type="AlphaFoldDB" id="A0A6G9IDD8"/>
<evidence type="ECO:0000256" key="3">
    <source>
        <dbReference type="ARBA" id="ARBA00022692"/>
    </source>
</evidence>
<dbReference type="InterPro" id="IPR000620">
    <property type="entry name" value="EamA_dom"/>
</dbReference>
<dbReference type="InParanoid" id="A0A6G9IDD8"/>
<feature type="transmembrane region" description="Helical" evidence="6">
    <location>
        <begin position="64"/>
        <end position="85"/>
    </location>
</feature>
<organism evidence="8 9">
    <name type="scientific">Zophobihabitans entericus</name>
    <dbReference type="NCBI Taxonomy" id="1635327"/>
    <lineage>
        <taxon>Bacteria</taxon>
        <taxon>Pseudomonadati</taxon>
        <taxon>Pseudomonadota</taxon>
        <taxon>Gammaproteobacteria</taxon>
        <taxon>Orbales</taxon>
        <taxon>Orbaceae</taxon>
        <taxon>Zophobihabitans</taxon>
    </lineage>
</organism>
<evidence type="ECO:0000256" key="1">
    <source>
        <dbReference type="ARBA" id="ARBA00004651"/>
    </source>
</evidence>
<name>A0A6G9IDD8_9GAMM</name>
<reference evidence="8 9" key="1">
    <citation type="submission" date="2020-03" db="EMBL/GenBank/DDBJ databases">
        <title>Complete genome sequence of Orbus sp. IPMB12 (BCRC 80908).</title>
        <authorList>
            <person name="Lo W.-S."/>
            <person name="Chang T.-H."/>
            <person name="Kuo C.-H."/>
        </authorList>
    </citation>
    <scope>NUCLEOTIDE SEQUENCE [LARGE SCALE GENOMIC DNA]</scope>
    <source>
        <strain evidence="8 9">IPMB12</strain>
    </source>
</reference>
<comment type="subcellular location">
    <subcellularLocation>
        <location evidence="1">Cell membrane</location>
        <topology evidence="1">Multi-pass membrane protein</topology>
    </subcellularLocation>
</comment>
<sequence length="302" mass="32872">MKANTATLYGILAIVLWSSLIALIRSVASNFGAITGAASIYSLGAILLLVVVGLPNLKKSSPTYLIVCGLMFAVYEICLALSIGFAHNHTQTIEVSMLNYLWPCLTVIFAIFMNNQRASLLIIPGSLLALFGIAWILSGNNFSLISIYNNLKTNPLSYGLAFSGAVIWALYCNITKRFSDQKNGVTLFFAITAACLWTMHFMSHKTIPQVGGFAYLELLMAAAAMACGYALWNVGITKGNMTLLATASYFTPVLSSAFATFWLGSSLNWQFWQGAGLVICGSLICWWSTRQPAQIKEVHKKS</sequence>
<evidence type="ECO:0000256" key="6">
    <source>
        <dbReference type="SAM" id="Phobius"/>
    </source>
</evidence>
<feature type="transmembrane region" description="Helical" evidence="6">
    <location>
        <begin position="31"/>
        <end position="52"/>
    </location>
</feature>
<feature type="transmembrane region" description="Helical" evidence="6">
    <location>
        <begin position="244"/>
        <end position="263"/>
    </location>
</feature>
<dbReference type="SUPFAM" id="SSF103481">
    <property type="entry name" value="Multidrug resistance efflux transporter EmrE"/>
    <property type="match status" value="2"/>
</dbReference>
<feature type="domain" description="EamA" evidence="7">
    <location>
        <begin position="7"/>
        <end position="137"/>
    </location>
</feature>